<dbReference type="InterPro" id="IPR017517">
    <property type="entry name" value="Maleyloyr_isom"/>
</dbReference>
<dbReference type="NCBIfam" id="TIGR03083">
    <property type="entry name" value="maleylpyruvate isomerase family mycothiol-dependent enzyme"/>
    <property type="match status" value="1"/>
</dbReference>
<sequence>MSPATTNHYWTLIHTERARLLTMLDTLTTEQWHSPTLCDSWTVEHVTAHLTAAARTGTWTWMRSIVAARFNTDRHNARRLTPYLGPTPHDTLEAYRASLSATIAPTKDYAAWLGEVIVHGQDMARCLDISLTPDTEAVREVAQFYIRKDFAVNSHTLAKGLSFQATDTTFASGEGPTIHGPLLDIVMTLAGRPVPPGVLDGDGIAILNERVSLGQNP</sequence>
<dbReference type="STRING" id="471856.Jden_0923"/>
<dbReference type="EMBL" id="CP001706">
    <property type="protein sequence ID" value="ACV08579.1"/>
    <property type="molecule type" value="Genomic_DNA"/>
</dbReference>
<feature type="domain" description="Mycothiol-dependent maleylpyruvate isomerase metal-binding" evidence="1">
    <location>
        <begin position="14"/>
        <end position="101"/>
    </location>
</feature>
<reference evidence="2 3" key="1">
    <citation type="journal article" date="2009" name="Stand. Genomic Sci.">
        <title>Complete genome sequence of Jonesia denitrificans type strain (Prevot 55134).</title>
        <authorList>
            <person name="Pukall R."/>
            <person name="Gehrich-Schroter G."/>
            <person name="Lapidus A."/>
            <person name="Nolan M."/>
            <person name="Glavina Del Rio T."/>
            <person name="Lucas S."/>
            <person name="Chen F."/>
            <person name="Tice H."/>
            <person name="Pitluck S."/>
            <person name="Cheng J.F."/>
            <person name="Copeland A."/>
            <person name="Saunders E."/>
            <person name="Brettin T."/>
            <person name="Detter J.C."/>
            <person name="Bruce D."/>
            <person name="Goodwin L."/>
            <person name="Pati A."/>
            <person name="Ivanova N."/>
            <person name="Mavromatis K."/>
            <person name="Ovchinnikova G."/>
            <person name="Chen A."/>
            <person name="Palaniappan K."/>
            <person name="Land M."/>
            <person name="Hauser L."/>
            <person name="Chang Y.J."/>
            <person name="Jeffries C.D."/>
            <person name="Chain P."/>
            <person name="Goker M."/>
            <person name="Bristow J."/>
            <person name="Eisen J.A."/>
            <person name="Markowitz V."/>
            <person name="Hugenholtz P."/>
            <person name="Kyrpides N.C."/>
            <person name="Klenk H.P."/>
            <person name="Han C."/>
        </authorList>
    </citation>
    <scope>NUCLEOTIDE SEQUENCE [LARGE SCALE GENOMIC DNA]</scope>
    <source>
        <strain evidence="3">ATCC 14870 / DSM 20603 / BCRC 15368 / CIP 55.134 / JCM 11481 / NBRC 15587 / NCTC 10816 / Prevot 55134</strain>
    </source>
</reference>
<dbReference type="Pfam" id="PF11716">
    <property type="entry name" value="MDMPI_N"/>
    <property type="match status" value="1"/>
</dbReference>
<dbReference type="RefSeq" id="WP_015771207.1">
    <property type="nucleotide sequence ID" value="NC_013174.1"/>
</dbReference>
<evidence type="ECO:0000313" key="3">
    <source>
        <dbReference type="Proteomes" id="UP000000628"/>
    </source>
</evidence>
<dbReference type="SUPFAM" id="SSF109854">
    <property type="entry name" value="DinB/YfiT-like putative metalloenzymes"/>
    <property type="match status" value="1"/>
</dbReference>
<dbReference type="HOGENOM" id="CLU_094601_1_0_11"/>
<dbReference type="eggNOG" id="ENOG50314EV">
    <property type="taxonomic scope" value="Bacteria"/>
</dbReference>
<evidence type="ECO:0000313" key="2">
    <source>
        <dbReference type="EMBL" id="ACV08579.1"/>
    </source>
</evidence>
<dbReference type="Gene3D" id="1.20.120.450">
    <property type="entry name" value="dinb family like domain"/>
    <property type="match status" value="1"/>
</dbReference>
<evidence type="ECO:0000259" key="1">
    <source>
        <dbReference type="Pfam" id="PF11716"/>
    </source>
</evidence>
<organism evidence="2 3">
    <name type="scientific">Jonesia denitrificans (strain ATCC 14870 / DSM 20603 / BCRC 15368 / CIP 55.134 / JCM 11481 / NBRC 15587 / NCTC 10816 / Prevot 55134)</name>
    <name type="common">Listeria denitrificans</name>
    <dbReference type="NCBI Taxonomy" id="471856"/>
    <lineage>
        <taxon>Bacteria</taxon>
        <taxon>Bacillati</taxon>
        <taxon>Actinomycetota</taxon>
        <taxon>Actinomycetes</taxon>
        <taxon>Micrococcales</taxon>
        <taxon>Jonesiaceae</taxon>
        <taxon>Jonesia</taxon>
    </lineage>
</organism>
<name>C7R2V7_JONDD</name>
<gene>
    <name evidence="2" type="ordered locus">Jden_0923</name>
</gene>
<dbReference type="AlphaFoldDB" id="C7R2V7"/>
<dbReference type="KEGG" id="jde:Jden_0923"/>
<accession>C7R2V7</accession>
<keyword evidence="3" id="KW-1185">Reference proteome</keyword>
<dbReference type="GO" id="GO:0046872">
    <property type="term" value="F:metal ion binding"/>
    <property type="evidence" value="ECO:0007669"/>
    <property type="project" value="InterPro"/>
</dbReference>
<dbReference type="InterPro" id="IPR024344">
    <property type="entry name" value="MDMPI_metal-binding"/>
</dbReference>
<dbReference type="InterPro" id="IPR034660">
    <property type="entry name" value="DinB/YfiT-like"/>
</dbReference>
<dbReference type="Proteomes" id="UP000000628">
    <property type="component" value="Chromosome"/>
</dbReference>
<proteinExistence type="predicted"/>
<protein>
    <recommendedName>
        <fullName evidence="1">Mycothiol-dependent maleylpyruvate isomerase metal-binding domain-containing protein</fullName>
    </recommendedName>
</protein>